<evidence type="ECO:0000259" key="3">
    <source>
        <dbReference type="Pfam" id="PF14361"/>
    </source>
</evidence>
<dbReference type="EMBL" id="QHBU01000070">
    <property type="protein sequence ID" value="PZR82517.1"/>
    <property type="molecule type" value="Genomic_DNA"/>
</dbReference>
<organism evidence="5 6">
    <name type="scientific">Candidatus Aeolococcus gillhamiae</name>
    <dbReference type="NCBI Taxonomy" id="3127015"/>
    <lineage>
        <taxon>Bacteria</taxon>
        <taxon>Bacillati</taxon>
        <taxon>Candidatus Dormiibacterota</taxon>
        <taxon>Candidatus Dormibacteria</taxon>
        <taxon>Candidatus Aeolococcales</taxon>
        <taxon>Candidatus Aeolococcaceae</taxon>
        <taxon>Candidatus Aeolococcus</taxon>
    </lineage>
</organism>
<dbReference type="InterPro" id="IPR025751">
    <property type="entry name" value="RsbRD_N_dom"/>
</dbReference>
<dbReference type="Pfam" id="PF13556">
    <property type="entry name" value="HTH_30"/>
    <property type="match status" value="1"/>
</dbReference>
<feature type="domain" description="RsbT co-antagonist protein RsbRD N-terminal" evidence="3">
    <location>
        <begin position="68"/>
        <end position="207"/>
    </location>
</feature>
<accession>A0A2W5ZEW6</accession>
<dbReference type="Gene3D" id="1.10.10.2840">
    <property type="entry name" value="PucR C-terminal helix-turn-helix domain"/>
    <property type="match status" value="1"/>
</dbReference>
<dbReference type="Proteomes" id="UP000248724">
    <property type="component" value="Unassembled WGS sequence"/>
</dbReference>
<evidence type="ECO:0000256" key="1">
    <source>
        <dbReference type="ARBA" id="ARBA00006754"/>
    </source>
</evidence>
<feature type="domain" description="CdaR GGDEF-like" evidence="4">
    <location>
        <begin position="219"/>
        <end position="328"/>
    </location>
</feature>
<dbReference type="Pfam" id="PF14361">
    <property type="entry name" value="RsbRD_N"/>
    <property type="match status" value="1"/>
</dbReference>
<dbReference type="AlphaFoldDB" id="A0A2W5ZEW6"/>
<reference evidence="5 6" key="1">
    <citation type="journal article" date="2017" name="Nature">
        <title>Atmospheric trace gases support primary production in Antarctic desert surface soil.</title>
        <authorList>
            <person name="Ji M."/>
            <person name="Greening C."/>
            <person name="Vanwonterghem I."/>
            <person name="Carere C.R."/>
            <person name="Bay S.K."/>
            <person name="Steen J.A."/>
            <person name="Montgomery K."/>
            <person name="Lines T."/>
            <person name="Beardall J."/>
            <person name="van Dorst J."/>
            <person name="Snape I."/>
            <person name="Stott M.B."/>
            <person name="Hugenholtz P."/>
            <person name="Ferrari B.C."/>
        </authorList>
    </citation>
    <scope>NUCLEOTIDE SEQUENCE [LARGE SCALE GENOMIC DNA]</scope>
    <source>
        <strain evidence="5">RRmetagenome_bin12</strain>
    </source>
</reference>
<sequence>MCPVSGTPHGQAIGRQSGIEGQDLATASIMATMSNYAPVEPIPGPHEWAPTATLPPEITLRLLADIDVIAQRMTRRIASELALPAQFRSIGYLRSVTVACRDALRTLVRLLRDGRGLRTGDLQRLGSMGAQQAEMGVPLEVLLAAYRLAARVVWRELIGESAGLDMLPRATVIAVTGQVLEYLDEISGAVGSAYLETRERLMRRRDLDRDRILQRLVAGDVSPELRRLAAASDLDLQPPYLVLACSIATDEEGALEAALRPLGVLTVGDQPGTWIALVPGRTGAARILDEAERAAAEAGTVRWGIGPVAAALEDVAEAARRAREALQVGARLEPAARVWDDAAVGVFATMATDPESMRRFVGHTLGAVLATPPSRSGPLLETLEALLATPSLNEAAAALGLHRHTVVYRIRRLAELGVDLEAPAAPHRFWLALQCLRLLPEGG</sequence>
<comment type="similarity">
    <text evidence="1">Belongs to the CdaR family.</text>
</comment>
<evidence type="ECO:0000313" key="5">
    <source>
        <dbReference type="EMBL" id="PZR82517.1"/>
    </source>
</evidence>
<protein>
    <recommendedName>
        <fullName evidence="7">PucR family transcriptional regulator</fullName>
    </recommendedName>
</protein>
<evidence type="ECO:0008006" key="7">
    <source>
        <dbReference type="Google" id="ProtNLM"/>
    </source>
</evidence>
<dbReference type="PANTHER" id="PTHR33744">
    <property type="entry name" value="CARBOHYDRATE DIACID REGULATOR"/>
    <property type="match status" value="1"/>
</dbReference>
<gene>
    <name evidence="5" type="ORF">DLM65_03750</name>
</gene>
<dbReference type="InterPro" id="IPR025736">
    <property type="entry name" value="PucR_C-HTH_dom"/>
</dbReference>
<evidence type="ECO:0000259" key="2">
    <source>
        <dbReference type="Pfam" id="PF13556"/>
    </source>
</evidence>
<feature type="domain" description="PucR C-terminal helix-turn-helix" evidence="2">
    <location>
        <begin position="379"/>
        <end position="434"/>
    </location>
</feature>
<dbReference type="Pfam" id="PF17853">
    <property type="entry name" value="GGDEF_2"/>
    <property type="match status" value="1"/>
</dbReference>
<comment type="caution">
    <text evidence="5">The sequence shown here is derived from an EMBL/GenBank/DDBJ whole genome shotgun (WGS) entry which is preliminary data.</text>
</comment>
<evidence type="ECO:0000259" key="4">
    <source>
        <dbReference type="Pfam" id="PF17853"/>
    </source>
</evidence>
<proteinExistence type="inferred from homology"/>
<dbReference type="InterPro" id="IPR041522">
    <property type="entry name" value="CdaR_GGDEF"/>
</dbReference>
<dbReference type="InterPro" id="IPR042070">
    <property type="entry name" value="PucR_C-HTH_sf"/>
</dbReference>
<dbReference type="InterPro" id="IPR051448">
    <property type="entry name" value="CdaR-like_regulators"/>
</dbReference>
<name>A0A2W5ZEW6_9BACT</name>
<dbReference type="PANTHER" id="PTHR33744:SF1">
    <property type="entry name" value="DNA-BINDING TRANSCRIPTIONAL ACTIVATOR ADER"/>
    <property type="match status" value="1"/>
</dbReference>
<evidence type="ECO:0000313" key="6">
    <source>
        <dbReference type="Proteomes" id="UP000248724"/>
    </source>
</evidence>